<dbReference type="NCBIfam" id="TIGR03015">
    <property type="entry name" value="pepcterm_ATPase"/>
    <property type="match status" value="1"/>
</dbReference>
<keyword evidence="3" id="KW-1185">Reference proteome</keyword>
<dbReference type="RefSeq" id="WP_216798685.1">
    <property type="nucleotide sequence ID" value="NZ_CP076723.1"/>
</dbReference>
<dbReference type="InterPro" id="IPR003593">
    <property type="entry name" value="AAA+_ATPase"/>
</dbReference>
<dbReference type="Pfam" id="PF13401">
    <property type="entry name" value="AAA_22"/>
    <property type="match status" value="1"/>
</dbReference>
<feature type="domain" description="AAA+ ATPase" evidence="1">
    <location>
        <begin position="42"/>
        <end position="194"/>
    </location>
</feature>
<gene>
    <name evidence="2" type="ORF">KP004_11485</name>
</gene>
<dbReference type="PANTHER" id="PTHR35894">
    <property type="entry name" value="GENERAL SECRETION PATHWAY PROTEIN A-RELATED"/>
    <property type="match status" value="1"/>
</dbReference>
<name>A0ABX8J0V6_9BACT</name>
<sequence length="384" mass="42665">MYLEFFGFAKKPFELVPDPDFIYLSRSHRKAVTYLDYGIRERAGFLLLTGDVGSGKTTLIRDLIGKKYERVVLAKVFNTRVSIEQLLAMINEEFGMDAAGKDKVSLLRDLNDFLLDQYAAGNHPILIIDEAQNLEAGLLEEVRLLSNLESSHNKLLQIILVGQPELRDTMASPGLMQLRQRISVSCHLHALSLEETRAYILHRMKVAGNPEAVHFTEEAVELIYRFSRGIPRLVNIICDFLMLAAFADEVRTVTAQMTEEVGADLDFERTYWGGGPDLPPEGALPGGKAGEELLGRIERRLEAMEDELSARLPQALKSVAETMHKMQADFSHRAAEQDRRVAELGERLATVSSAVQGLALSAPDRPAAGFARRLMDGVGMGGKK</sequence>
<organism evidence="2 3">
    <name type="scientific">Geomonas oryzisoli</name>
    <dbReference type="NCBI Taxonomy" id="2847992"/>
    <lineage>
        <taxon>Bacteria</taxon>
        <taxon>Pseudomonadati</taxon>
        <taxon>Thermodesulfobacteriota</taxon>
        <taxon>Desulfuromonadia</taxon>
        <taxon>Geobacterales</taxon>
        <taxon>Geobacteraceae</taxon>
        <taxon>Geomonas</taxon>
    </lineage>
</organism>
<dbReference type="InterPro" id="IPR017466">
    <property type="entry name" value="XrtA-assoc_ATPase-like"/>
</dbReference>
<evidence type="ECO:0000313" key="3">
    <source>
        <dbReference type="Proteomes" id="UP000683557"/>
    </source>
</evidence>
<dbReference type="InterPro" id="IPR049945">
    <property type="entry name" value="AAA_22"/>
</dbReference>
<dbReference type="PANTHER" id="PTHR35894:SF1">
    <property type="entry name" value="PHOSPHORIBULOKINASE _ URIDINE KINASE FAMILY"/>
    <property type="match status" value="1"/>
</dbReference>
<evidence type="ECO:0000259" key="1">
    <source>
        <dbReference type="SMART" id="SM00382"/>
    </source>
</evidence>
<dbReference type="Proteomes" id="UP000683557">
    <property type="component" value="Chromosome"/>
</dbReference>
<dbReference type="SMART" id="SM00382">
    <property type="entry name" value="AAA"/>
    <property type="match status" value="1"/>
</dbReference>
<dbReference type="InterPro" id="IPR052026">
    <property type="entry name" value="ExeA_AAA_ATPase_DNA-bind"/>
</dbReference>
<protein>
    <submittedName>
        <fullName evidence="2">XrtA-associated ATPase</fullName>
    </submittedName>
</protein>
<accession>A0ABX8J0V6</accession>
<proteinExistence type="predicted"/>
<dbReference type="EMBL" id="CP076723">
    <property type="protein sequence ID" value="QWV91855.1"/>
    <property type="molecule type" value="Genomic_DNA"/>
</dbReference>
<evidence type="ECO:0000313" key="2">
    <source>
        <dbReference type="EMBL" id="QWV91855.1"/>
    </source>
</evidence>
<reference evidence="2 3" key="1">
    <citation type="submission" date="2021-06" db="EMBL/GenBank/DDBJ databases">
        <title>Gemonas diversity in paddy soil.</title>
        <authorList>
            <person name="Liu G."/>
        </authorList>
    </citation>
    <scope>NUCLEOTIDE SEQUENCE [LARGE SCALE GENOMIC DNA]</scope>
    <source>
        <strain evidence="2 3">RG10</strain>
    </source>
</reference>